<protein>
    <submittedName>
        <fullName evidence="4">Coiled-coil domain-containing protein 42</fullName>
    </submittedName>
</protein>
<accession>A0A6A4W3U1</accession>
<dbReference type="PANTHER" id="PTHR21683">
    <property type="entry name" value="COILED-COIL DOMAIN-CONTAINING PROTEIN 42 LIKE-2-LIKE-RELATED"/>
    <property type="match status" value="1"/>
</dbReference>
<sequence>MKKTENMMRDLEDYFRIRFENKIAIRPRREDCHLAAATRLLARKQELAEVETELRRCKANYKQRMQEISEERDVLEQRDKALKTSLLKFDKFLAENDSKRYRALKKVEEERDLQHVKDREIARLTEDLQKLNDSKALIQERVDGNKPFPGFHGARCGID</sequence>
<proteinExistence type="predicted"/>
<feature type="domain" description="DUF4200" evidence="3">
    <location>
        <begin position="40"/>
        <end position="148"/>
    </location>
</feature>
<evidence type="ECO:0000259" key="3">
    <source>
        <dbReference type="Pfam" id="PF13863"/>
    </source>
</evidence>
<dbReference type="GO" id="GO:0005856">
    <property type="term" value="C:cytoskeleton"/>
    <property type="evidence" value="ECO:0007669"/>
    <property type="project" value="UniProtKB-ARBA"/>
</dbReference>
<dbReference type="Proteomes" id="UP000440578">
    <property type="component" value="Unassembled WGS sequence"/>
</dbReference>
<gene>
    <name evidence="4" type="ORF">FJT64_026937</name>
</gene>
<feature type="coiled-coil region" evidence="2">
    <location>
        <begin position="40"/>
        <end position="78"/>
    </location>
</feature>
<dbReference type="Pfam" id="PF13863">
    <property type="entry name" value="DUF4200"/>
    <property type="match status" value="1"/>
</dbReference>
<organism evidence="4 5">
    <name type="scientific">Amphibalanus amphitrite</name>
    <name type="common">Striped barnacle</name>
    <name type="synonym">Balanus amphitrite</name>
    <dbReference type="NCBI Taxonomy" id="1232801"/>
    <lineage>
        <taxon>Eukaryota</taxon>
        <taxon>Metazoa</taxon>
        <taxon>Ecdysozoa</taxon>
        <taxon>Arthropoda</taxon>
        <taxon>Crustacea</taxon>
        <taxon>Multicrustacea</taxon>
        <taxon>Cirripedia</taxon>
        <taxon>Thoracica</taxon>
        <taxon>Thoracicalcarea</taxon>
        <taxon>Balanomorpha</taxon>
        <taxon>Balanoidea</taxon>
        <taxon>Balanidae</taxon>
        <taxon>Amphibalaninae</taxon>
        <taxon>Amphibalanus</taxon>
    </lineage>
</organism>
<dbReference type="InterPro" id="IPR025252">
    <property type="entry name" value="DUF4200"/>
</dbReference>
<keyword evidence="1 2" id="KW-0175">Coiled coil</keyword>
<evidence type="ECO:0000313" key="5">
    <source>
        <dbReference type="Proteomes" id="UP000440578"/>
    </source>
</evidence>
<evidence type="ECO:0000256" key="1">
    <source>
        <dbReference type="ARBA" id="ARBA00023054"/>
    </source>
</evidence>
<dbReference type="PANTHER" id="PTHR21683:SF2">
    <property type="entry name" value="COILED-COIL DOMAIN-CONTAINING PROTEIN 42 LIKE-2-LIKE"/>
    <property type="match status" value="1"/>
</dbReference>
<evidence type="ECO:0000256" key="2">
    <source>
        <dbReference type="SAM" id="Coils"/>
    </source>
</evidence>
<keyword evidence="5" id="KW-1185">Reference proteome</keyword>
<reference evidence="4 5" key="1">
    <citation type="submission" date="2019-07" db="EMBL/GenBank/DDBJ databases">
        <title>Draft genome assembly of a fouling barnacle, Amphibalanus amphitrite (Darwin, 1854): The first reference genome for Thecostraca.</title>
        <authorList>
            <person name="Kim W."/>
        </authorList>
    </citation>
    <scope>NUCLEOTIDE SEQUENCE [LARGE SCALE GENOMIC DNA]</scope>
    <source>
        <strain evidence="4">SNU_AA5</strain>
        <tissue evidence="4">Soma without cirri and trophi</tissue>
    </source>
</reference>
<dbReference type="AlphaFoldDB" id="A0A6A4W3U1"/>
<dbReference type="InterPro" id="IPR051147">
    <property type="entry name" value="CFAP_domain-containing"/>
</dbReference>
<dbReference type="OrthoDB" id="10264298at2759"/>
<evidence type="ECO:0000313" key="4">
    <source>
        <dbReference type="EMBL" id="KAF0300573.1"/>
    </source>
</evidence>
<name>A0A6A4W3U1_AMPAM</name>
<dbReference type="EMBL" id="VIIS01001251">
    <property type="protein sequence ID" value="KAF0300573.1"/>
    <property type="molecule type" value="Genomic_DNA"/>
</dbReference>
<comment type="caution">
    <text evidence="4">The sequence shown here is derived from an EMBL/GenBank/DDBJ whole genome shotgun (WGS) entry which is preliminary data.</text>
</comment>